<evidence type="ECO:0000259" key="4">
    <source>
        <dbReference type="PROSITE" id="PS51471"/>
    </source>
</evidence>
<dbReference type="InterPro" id="IPR050231">
    <property type="entry name" value="Iron_ascorbate_oxido_reductase"/>
</dbReference>
<keyword evidence="6" id="KW-1185">Reference proteome</keyword>
<dbReference type="GO" id="GO:0017000">
    <property type="term" value="P:antibiotic biosynthetic process"/>
    <property type="evidence" value="ECO:0007669"/>
    <property type="project" value="UniProtKB-KW"/>
</dbReference>
<gene>
    <name evidence="5" type="ORF">BDK89_0084</name>
</gene>
<keyword evidence="2" id="KW-0045">Antibiotic biosynthesis</keyword>
<dbReference type="SUPFAM" id="SSF51197">
    <property type="entry name" value="Clavaminate synthase-like"/>
    <property type="match status" value="1"/>
</dbReference>
<evidence type="ECO:0000256" key="2">
    <source>
        <dbReference type="ARBA" id="ARBA00023194"/>
    </source>
</evidence>
<evidence type="ECO:0000313" key="6">
    <source>
        <dbReference type="Proteomes" id="UP000294558"/>
    </source>
</evidence>
<dbReference type="PANTHER" id="PTHR47990">
    <property type="entry name" value="2-OXOGLUTARATE (2OG) AND FE(II)-DEPENDENT OXYGENASE SUPERFAMILY PROTEIN-RELATED"/>
    <property type="match status" value="1"/>
</dbReference>
<evidence type="ECO:0000256" key="1">
    <source>
        <dbReference type="ARBA" id="ARBA00004792"/>
    </source>
</evidence>
<name>A0A4R7HVH6_9ACTN</name>
<accession>A0A4R7HVH6</accession>
<dbReference type="PROSITE" id="PS51471">
    <property type="entry name" value="FE2OG_OXY"/>
    <property type="match status" value="1"/>
</dbReference>
<keyword evidence="5" id="KW-0223">Dioxygenase</keyword>
<dbReference type="InterPro" id="IPR005123">
    <property type="entry name" value="Oxoglu/Fe-dep_dioxygenase_dom"/>
</dbReference>
<keyword evidence="3" id="KW-0560">Oxidoreductase</keyword>
<reference evidence="5 6" key="1">
    <citation type="submission" date="2019-03" db="EMBL/GenBank/DDBJ databases">
        <title>Sequencing the genomes of 1000 actinobacteria strains.</title>
        <authorList>
            <person name="Klenk H.-P."/>
        </authorList>
    </citation>
    <scope>NUCLEOTIDE SEQUENCE [LARGE SCALE GENOMIC DNA]</scope>
    <source>
        <strain evidence="5 6">DSM 18936</strain>
    </source>
</reference>
<dbReference type="Proteomes" id="UP000294558">
    <property type="component" value="Unassembled WGS sequence"/>
</dbReference>
<sequence>MWRASALRTTTGPVGVFRLGGVIPSLDLSRPVDELGPELDAALRDVGFVTARNHGVPDDVRDRYFDAIRSFFDLPLADKEAIAIGNSPCHRGYVGIGTESLDGALGNADDAIGTAAAGDLKETLDTGFDHGPDHPEVVAGTPLHGPNQWPDLPGFRDAVEAYRAAVVAVSERMHQVMAVGLGLDADYFDALPGEPMYHLRLIHYPPQSRATPAPGQWGCGAHTDYGTLTVLADDGVGGLQVQMRSGDWVDVTVPPGELVVNIGDLMAIWTNDRWVSNPHRVVNPPGVDRYSSPLFVEPAFHLRVETLPTCLDADGTSRHAPVVTGPYLLSRFDGTHAYRNPLLTE</sequence>
<organism evidence="5 6">
    <name type="scientific">Ilumatobacter fluminis</name>
    <dbReference type="NCBI Taxonomy" id="467091"/>
    <lineage>
        <taxon>Bacteria</taxon>
        <taxon>Bacillati</taxon>
        <taxon>Actinomycetota</taxon>
        <taxon>Acidimicrobiia</taxon>
        <taxon>Acidimicrobiales</taxon>
        <taxon>Ilumatobacteraceae</taxon>
        <taxon>Ilumatobacter</taxon>
    </lineage>
</organism>
<dbReference type="GO" id="GO:0051213">
    <property type="term" value="F:dioxygenase activity"/>
    <property type="evidence" value="ECO:0007669"/>
    <property type="project" value="UniProtKB-KW"/>
</dbReference>
<evidence type="ECO:0000313" key="5">
    <source>
        <dbReference type="EMBL" id="TDT14529.1"/>
    </source>
</evidence>
<comment type="pathway">
    <text evidence="1">Antibiotic biosynthesis.</text>
</comment>
<keyword evidence="3" id="KW-0479">Metal-binding</keyword>
<evidence type="ECO:0000256" key="3">
    <source>
        <dbReference type="RuleBase" id="RU003682"/>
    </source>
</evidence>
<dbReference type="GO" id="GO:0046872">
    <property type="term" value="F:metal ion binding"/>
    <property type="evidence" value="ECO:0007669"/>
    <property type="project" value="UniProtKB-KW"/>
</dbReference>
<protein>
    <submittedName>
        <fullName evidence="5">Isopenicillin N synthase-like dioxygenase</fullName>
    </submittedName>
</protein>
<comment type="caution">
    <text evidence="5">The sequence shown here is derived from an EMBL/GenBank/DDBJ whole genome shotgun (WGS) entry which is preliminary data.</text>
</comment>
<keyword evidence="3" id="KW-0408">Iron</keyword>
<dbReference type="Pfam" id="PF14226">
    <property type="entry name" value="DIOX_N"/>
    <property type="match status" value="1"/>
</dbReference>
<proteinExistence type="inferred from homology"/>
<dbReference type="InterPro" id="IPR027443">
    <property type="entry name" value="IPNS-like_sf"/>
</dbReference>
<dbReference type="InterPro" id="IPR026992">
    <property type="entry name" value="DIOX_N"/>
</dbReference>
<dbReference type="Pfam" id="PF03171">
    <property type="entry name" value="2OG-FeII_Oxy"/>
    <property type="match status" value="1"/>
</dbReference>
<dbReference type="EMBL" id="SOAU01000001">
    <property type="protein sequence ID" value="TDT14529.1"/>
    <property type="molecule type" value="Genomic_DNA"/>
</dbReference>
<comment type="similarity">
    <text evidence="3">Belongs to the iron/ascorbate-dependent oxidoreductase family.</text>
</comment>
<dbReference type="AlphaFoldDB" id="A0A4R7HVH6"/>
<dbReference type="Gene3D" id="2.60.120.330">
    <property type="entry name" value="B-lactam Antibiotic, Isopenicillin N Synthase, Chain"/>
    <property type="match status" value="1"/>
</dbReference>
<feature type="domain" description="Fe2OG dioxygenase" evidence="4">
    <location>
        <begin position="195"/>
        <end position="298"/>
    </location>
</feature>
<dbReference type="PRINTS" id="PR00682">
    <property type="entry name" value="IPNSYNTHASE"/>
</dbReference>
<dbReference type="InterPro" id="IPR044861">
    <property type="entry name" value="IPNS-like_FE2OG_OXY"/>
</dbReference>